<evidence type="ECO:0000313" key="3">
    <source>
        <dbReference type="EMBL" id="KAF2785932.1"/>
    </source>
</evidence>
<reference evidence="3" key="1">
    <citation type="journal article" date="2020" name="Stud. Mycol.">
        <title>101 Dothideomycetes genomes: a test case for predicting lifestyles and emergence of pathogens.</title>
        <authorList>
            <person name="Haridas S."/>
            <person name="Albert R."/>
            <person name="Binder M."/>
            <person name="Bloem J."/>
            <person name="Labutti K."/>
            <person name="Salamov A."/>
            <person name="Andreopoulos B."/>
            <person name="Baker S."/>
            <person name="Barry K."/>
            <person name="Bills G."/>
            <person name="Bluhm B."/>
            <person name="Cannon C."/>
            <person name="Castanera R."/>
            <person name="Culley D."/>
            <person name="Daum C."/>
            <person name="Ezra D."/>
            <person name="Gonzalez J."/>
            <person name="Henrissat B."/>
            <person name="Kuo A."/>
            <person name="Liang C."/>
            <person name="Lipzen A."/>
            <person name="Lutzoni F."/>
            <person name="Magnuson J."/>
            <person name="Mondo S."/>
            <person name="Nolan M."/>
            <person name="Ohm R."/>
            <person name="Pangilinan J."/>
            <person name="Park H.-J."/>
            <person name="Ramirez L."/>
            <person name="Alfaro M."/>
            <person name="Sun H."/>
            <person name="Tritt A."/>
            <person name="Yoshinaga Y."/>
            <person name="Zwiers L.-H."/>
            <person name="Turgeon B."/>
            <person name="Goodwin S."/>
            <person name="Spatafora J."/>
            <person name="Crous P."/>
            <person name="Grigoriev I."/>
        </authorList>
    </citation>
    <scope>NUCLEOTIDE SEQUENCE</scope>
    <source>
        <strain evidence="3">CBS 109.77</strain>
    </source>
</reference>
<evidence type="ECO:0000256" key="1">
    <source>
        <dbReference type="SAM" id="MobiDB-lite"/>
    </source>
</evidence>
<evidence type="ECO:0000313" key="4">
    <source>
        <dbReference type="Proteomes" id="UP000799757"/>
    </source>
</evidence>
<dbReference type="Proteomes" id="UP000799757">
    <property type="component" value="Unassembled WGS sequence"/>
</dbReference>
<feature type="region of interest" description="Disordered" evidence="1">
    <location>
        <begin position="50"/>
        <end position="110"/>
    </location>
</feature>
<dbReference type="Gene3D" id="3.30.160.60">
    <property type="entry name" value="Classic Zinc Finger"/>
    <property type="match status" value="1"/>
</dbReference>
<feature type="non-terminal residue" evidence="3">
    <location>
        <position position="142"/>
    </location>
</feature>
<evidence type="ECO:0000259" key="2">
    <source>
        <dbReference type="Pfam" id="PF26176"/>
    </source>
</evidence>
<gene>
    <name evidence="3" type="ORF">K505DRAFT_214330</name>
</gene>
<keyword evidence="4" id="KW-1185">Reference proteome</keyword>
<protein>
    <recommendedName>
        <fullName evidence="2">C2H2-domain containing protein second zinc finger domain-containing protein</fullName>
    </recommendedName>
</protein>
<proteinExistence type="predicted"/>
<sequence length="142" mass="16142">LLRHEREVHKMHSGGAKKPCFCPFAGCRRSSSHGRGFTRKENLAEHVRRVHRSPSMSTDICGPGIHRDSSIVHGRRASESPHDCGTEDCNCKEPSLKRKRRSDSPDRADEDLRAMVKKLCDEREDQNARLRQLECDVAALQQ</sequence>
<accession>A0A6A6WPA0</accession>
<feature type="non-terminal residue" evidence="3">
    <location>
        <position position="1"/>
    </location>
</feature>
<dbReference type="EMBL" id="MU002601">
    <property type="protein sequence ID" value="KAF2785932.1"/>
    <property type="molecule type" value="Genomic_DNA"/>
</dbReference>
<feature type="compositionally biased region" description="Basic and acidic residues" evidence="1">
    <location>
        <begin position="65"/>
        <end position="110"/>
    </location>
</feature>
<feature type="domain" description="C2H2-domain containing protein second zinc finger" evidence="2">
    <location>
        <begin position="21"/>
        <end position="51"/>
    </location>
</feature>
<dbReference type="InterPro" id="IPR059095">
    <property type="entry name" value="Znf_C2H2_17_2nd"/>
</dbReference>
<name>A0A6A6WPA0_9PLEO</name>
<dbReference type="AlphaFoldDB" id="A0A6A6WPA0"/>
<dbReference type="OrthoDB" id="5305647at2759"/>
<organism evidence="3 4">
    <name type="scientific">Melanomma pulvis-pyrius CBS 109.77</name>
    <dbReference type="NCBI Taxonomy" id="1314802"/>
    <lineage>
        <taxon>Eukaryota</taxon>
        <taxon>Fungi</taxon>
        <taxon>Dikarya</taxon>
        <taxon>Ascomycota</taxon>
        <taxon>Pezizomycotina</taxon>
        <taxon>Dothideomycetes</taxon>
        <taxon>Pleosporomycetidae</taxon>
        <taxon>Pleosporales</taxon>
        <taxon>Melanommataceae</taxon>
        <taxon>Melanomma</taxon>
    </lineage>
</organism>
<dbReference type="Pfam" id="PF26176">
    <property type="entry name" value="zf_C2H2_17_2"/>
    <property type="match status" value="1"/>
</dbReference>